<proteinExistence type="predicted"/>
<sequence length="253" mass="27665">MARLWICLMLLCGALPAQAQEEVVAGLSQNSVALTVNFVGSDILIFGGVRRDGAIPDGPLDVIVTVEGPPQAATIWRKARRAGIWMNTESQDVRAAPSFYAVASTAPLADILSPEADLDYRISTRLAIFEARSGGDVTDPAAFTEALIRIRQNEGLYQEGQSAVALERDTLFTTRITLPKNIVEGSYAARIFLLRDGAVVDEHETFIEVRKAVLERWLYTLAYDQPALYGLLSLFVAVVFGWGASAVFRLMRS</sequence>
<dbReference type="AlphaFoldDB" id="A0A3B0M8F7"/>
<dbReference type="EMBL" id="UIHC01000013">
    <property type="protein sequence ID" value="SUZ31943.1"/>
    <property type="molecule type" value="Genomic_DNA"/>
</dbReference>
<evidence type="ECO:0000313" key="3">
    <source>
        <dbReference type="EMBL" id="SUZ31943.1"/>
    </source>
</evidence>
<keyword evidence="1" id="KW-0472">Membrane</keyword>
<organism evidence="3 4">
    <name type="scientific">Roseinatronobacter ekhonensis</name>
    <dbReference type="NCBI Taxonomy" id="254356"/>
    <lineage>
        <taxon>Bacteria</taxon>
        <taxon>Pseudomonadati</taxon>
        <taxon>Pseudomonadota</taxon>
        <taxon>Alphaproteobacteria</taxon>
        <taxon>Rhodobacterales</taxon>
        <taxon>Paracoccaceae</taxon>
        <taxon>Roseinatronobacter</taxon>
    </lineage>
</organism>
<keyword evidence="4" id="KW-1185">Reference proteome</keyword>
<gene>
    <name evidence="3" type="ORF">ROE7235_01694</name>
</gene>
<protein>
    <recommendedName>
        <fullName evidence="5">Transmembrane protein</fullName>
    </recommendedName>
</protein>
<dbReference type="OrthoDB" id="9815212at2"/>
<feature type="signal peptide" evidence="2">
    <location>
        <begin position="1"/>
        <end position="19"/>
    </location>
</feature>
<evidence type="ECO:0000256" key="1">
    <source>
        <dbReference type="SAM" id="Phobius"/>
    </source>
</evidence>
<evidence type="ECO:0000256" key="2">
    <source>
        <dbReference type="SAM" id="SignalP"/>
    </source>
</evidence>
<dbReference type="Proteomes" id="UP000272908">
    <property type="component" value="Unassembled WGS sequence"/>
</dbReference>
<feature type="chain" id="PRO_5017439547" description="Transmembrane protein" evidence="2">
    <location>
        <begin position="20"/>
        <end position="253"/>
    </location>
</feature>
<keyword evidence="1" id="KW-1133">Transmembrane helix</keyword>
<keyword evidence="1" id="KW-0812">Transmembrane</keyword>
<accession>A0A3B0M8F7</accession>
<dbReference type="RefSeq" id="WP_121094560.1">
    <property type="nucleotide sequence ID" value="NZ_UIHC01000013.1"/>
</dbReference>
<keyword evidence="2" id="KW-0732">Signal</keyword>
<evidence type="ECO:0000313" key="4">
    <source>
        <dbReference type="Proteomes" id="UP000272908"/>
    </source>
</evidence>
<dbReference type="InterPro" id="IPR019088">
    <property type="entry name" value="CHP02186-rel_TM"/>
</dbReference>
<evidence type="ECO:0008006" key="5">
    <source>
        <dbReference type="Google" id="ProtNLM"/>
    </source>
</evidence>
<feature type="transmembrane region" description="Helical" evidence="1">
    <location>
        <begin position="227"/>
        <end position="248"/>
    </location>
</feature>
<reference evidence="4" key="1">
    <citation type="submission" date="2018-08" db="EMBL/GenBank/DDBJ databases">
        <authorList>
            <person name="Rodrigo-Torres L."/>
            <person name="Arahal R. D."/>
            <person name="Lucena T."/>
        </authorList>
    </citation>
    <scope>NUCLEOTIDE SEQUENCE [LARGE SCALE GENOMIC DNA]</scope>
    <source>
        <strain evidence="4">CECT 7235</strain>
    </source>
</reference>
<name>A0A3B0M8F7_9RHOB</name>
<dbReference type="Pfam" id="PF09608">
    <property type="entry name" value="Alph_Pro_TM"/>
    <property type="match status" value="1"/>
</dbReference>